<dbReference type="InterPro" id="IPR006195">
    <property type="entry name" value="aa-tRNA-synth_II"/>
</dbReference>
<dbReference type="PROSITE" id="PS50862">
    <property type="entry name" value="AA_TRNA_LIGASE_II"/>
    <property type="match status" value="1"/>
</dbReference>
<feature type="domain" description="Aminoacyl-transfer RNA synthetases class-II family profile" evidence="10">
    <location>
        <begin position="32"/>
        <end position="334"/>
    </location>
</feature>
<keyword evidence="9" id="KW-0028">Amino-acid biosynthesis</keyword>
<keyword evidence="11" id="KW-0328">Glycosyltransferase</keyword>
<evidence type="ECO:0000256" key="6">
    <source>
        <dbReference type="ARBA" id="ARBA00020397"/>
    </source>
</evidence>
<comment type="subunit">
    <text evidence="4 9">Heteromultimer composed of HisG and HisZ subunits.</text>
</comment>
<dbReference type="PANTHER" id="PTHR43707:SF1">
    <property type="entry name" value="HISTIDINE--TRNA LIGASE, MITOCHONDRIAL-RELATED"/>
    <property type="match status" value="1"/>
</dbReference>
<comment type="subunit">
    <text evidence="5">Homodimer.</text>
</comment>
<dbReference type="SUPFAM" id="SSF55681">
    <property type="entry name" value="Class II aaRS and biotin synthetases"/>
    <property type="match status" value="1"/>
</dbReference>
<evidence type="ECO:0000256" key="1">
    <source>
        <dbReference type="ARBA" id="ARBA00004496"/>
    </source>
</evidence>
<evidence type="ECO:0000313" key="11">
    <source>
        <dbReference type="EMBL" id="TWB12850.1"/>
    </source>
</evidence>
<comment type="similarity">
    <text evidence="3 9">Belongs to the class-II aminoacyl-tRNA synthetase family. HisZ subfamily.</text>
</comment>
<evidence type="ECO:0000256" key="2">
    <source>
        <dbReference type="ARBA" id="ARBA00004667"/>
    </source>
</evidence>
<dbReference type="EMBL" id="VITN01000023">
    <property type="protein sequence ID" value="TWB12850.1"/>
    <property type="molecule type" value="Genomic_DNA"/>
</dbReference>
<dbReference type="GO" id="GO:0006427">
    <property type="term" value="P:histidyl-tRNA aminoacylation"/>
    <property type="evidence" value="ECO:0007669"/>
    <property type="project" value="TreeGrafter"/>
</dbReference>
<comment type="miscellaneous">
    <text evidence="9">This function is generally fulfilled by the C-terminal part of HisG, which is missing in some bacteria such as this one.</text>
</comment>
<dbReference type="GO" id="GO:0016757">
    <property type="term" value="F:glycosyltransferase activity"/>
    <property type="evidence" value="ECO:0007669"/>
    <property type="project" value="UniProtKB-KW"/>
</dbReference>
<dbReference type="InterPro" id="IPR041715">
    <property type="entry name" value="HisRS-like_core"/>
</dbReference>
<dbReference type="GO" id="GO:0000105">
    <property type="term" value="P:L-histidine biosynthetic process"/>
    <property type="evidence" value="ECO:0007669"/>
    <property type="project" value="UniProtKB-UniRule"/>
</dbReference>
<accession>A0A560EU05</accession>
<evidence type="ECO:0000256" key="4">
    <source>
        <dbReference type="ARBA" id="ARBA00011496"/>
    </source>
</evidence>
<evidence type="ECO:0000256" key="8">
    <source>
        <dbReference type="ARBA" id="ARBA00025246"/>
    </source>
</evidence>
<dbReference type="HAMAP" id="MF_00125">
    <property type="entry name" value="HisZ"/>
    <property type="match status" value="1"/>
</dbReference>
<comment type="pathway">
    <text evidence="2 9">Amino-acid biosynthesis; L-histidine biosynthesis; L-histidine from 5-phospho-alpha-D-ribose 1-diphosphate: step 1/9.</text>
</comment>
<dbReference type="InterPro" id="IPR004516">
    <property type="entry name" value="HisRS/HisZ"/>
</dbReference>
<name>A0A560EU05_9PROT</name>
<dbReference type="RefSeq" id="WP_145753330.1">
    <property type="nucleotide sequence ID" value="NZ_VITN01000023.1"/>
</dbReference>
<evidence type="ECO:0000256" key="9">
    <source>
        <dbReference type="HAMAP-Rule" id="MF_00125"/>
    </source>
</evidence>
<comment type="function">
    <text evidence="8 9">Required for the first step of histidine biosynthesis. May allow the feedback regulation of ATP phosphoribosyltransferase activity by histidine.</text>
</comment>
<keyword evidence="11" id="KW-0808">Transferase</keyword>
<dbReference type="CDD" id="cd00773">
    <property type="entry name" value="HisRS-like_core"/>
    <property type="match status" value="1"/>
</dbReference>
<gene>
    <name evidence="9" type="primary">hisZ</name>
    <name evidence="11" type="ORF">FBZ89_12363</name>
</gene>
<comment type="caution">
    <text evidence="11">The sequence shown here is derived from an EMBL/GenBank/DDBJ whole genome shotgun (WGS) entry which is preliminary data.</text>
</comment>
<keyword evidence="9" id="KW-0368">Histidine biosynthesis</keyword>
<dbReference type="OrthoDB" id="9769617at2"/>
<reference evidence="11 12" key="1">
    <citation type="submission" date="2019-06" db="EMBL/GenBank/DDBJ databases">
        <title>Genomic Encyclopedia of Type Strains, Phase IV (KMG-V): Genome sequencing to study the core and pangenomes of soil and plant-associated prokaryotes.</title>
        <authorList>
            <person name="Whitman W."/>
        </authorList>
    </citation>
    <scope>NUCLEOTIDE SEQUENCE [LARGE SCALE GENOMIC DNA]</scope>
    <source>
        <strain evidence="11 12">BR 11880</strain>
    </source>
</reference>
<keyword evidence="7 9" id="KW-0963">Cytoplasm</keyword>
<dbReference type="PANTHER" id="PTHR43707">
    <property type="entry name" value="HISTIDYL-TRNA SYNTHETASE"/>
    <property type="match status" value="1"/>
</dbReference>
<sequence>MTDSADEAIAAKALLPAGLRDLLPPAAQHEARIVEQLMADFGRHGYDRVKPPLIEFEEGLLAGPGAKLAHQTFRLMDPVSQRMMGLRADMTLQVARIAQTRLANAPRPLRLSYAGQVLRVKGSQLRHERQFGQVGVELIGSLRAEADAEIVLLAMEALTNLGAEGLTVDLTVPTLVPALFRSLNLDEATQRAAREALDHRDAAGLAAIGGAAAGLLGRVMACCGNAPAAVEALAAVELPAEAEAERQRLATVVELIVSAAPQVQITIDPVEQRGFEYQTGVSFTVFARGVRGEIGRGGRYRTLAGEPATGFTLFTDTVIEAVPGPAPARRLLLPHGTPAAQAQRLREKGWDTVAALEPLPANGDDEQAEAKRLGCSHLLRDGWTVEV</sequence>
<dbReference type="InterPro" id="IPR045864">
    <property type="entry name" value="aa-tRNA-synth_II/BPL/LPL"/>
</dbReference>
<organism evidence="11 12">
    <name type="scientific">Nitrospirillum amazonense</name>
    <dbReference type="NCBI Taxonomy" id="28077"/>
    <lineage>
        <taxon>Bacteria</taxon>
        <taxon>Pseudomonadati</taxon>
        <taxon>Pseudomonadota</taxon>
        <taxon>Alphaproteobacteria</taxon>
        <taxon>Rhodospirillales</taxon>
        <taxon>Azospirillaceae</taxon>
        <taxon>Nitrospirillum</taxon>
    </lineage>
</organism>
<evidence type="ECO:0000256" key="3">
    <source>
        <dbReference type="ARBA" id="ARBA00005539"/>
    </source>
</evidence>
<dbReference type="GO" id="GO:0004821">
    <property type="term" value="F:histidine-tRNA ligase activity"/>
    <property type="evidence" value="ECO:0007669"/>
    <property type="project" value="TreeGrafter"/>
</dbReference>
<dbReference type="Proteomes" id="UP000319859">
    <property type="component" value="Unassembled WGS sequence"/>
</dbReference>
<dbReference type="GO" id="GO:0005737">
    <property type="term" value="C:cytoplasm"/>
    <property type="evidence" value="ECO:0007669"/>
    <property type="project" value="UniProtKB-SubCell"/>
</dbReference>
<proteinExistence type="inferred from homology"/>
<evidence type="ECO:0000256" key="7">
    <source>
        <dbReference type="ARBA" id="ARBA00022490"/>
    </source>
</evidence>
<dbReference type="InterPro" id="IPR004517">
    <property type="entry name" value="HisZ"/>
</dbReference>
<dbReference type="Pfam" id="PF13393">
    <property type="entry name" value="tRNA-synt_His"/>
    <property type="match status" value="1"/>
</dbReference>
<dbReference type="UniPathway" id="UPA00031">
    <property type="reaction ID" value="UER00006"/>
</dbReference>
<protein>
    <recommendedName>
        <fullName evidence="6 9">ATP phosphoribosyltransferase regulatory subunit</fullName>
    </recommendedName>
</protein>
<dbReference type="AlphaFoldDB" id="A0A560EU05"/>
<evidence type="ECO:0000256" key="5">
    <source>
        <dbReference type="ARBA" id="ARBA00011738"/>
    </source>
</evidence>
<evidence type="ECO:0000313" key="12">
    <source>
        <dbReference type="Proteomes" id="UP000319859"/>
    </source>
</evidence>
<evidence type="ECO:0000259" key="10">
    <source>
        <dbReference type="PROSITE" id="PS50862"/>
    </source>
</evidence>
<dbReference type="Gene3D" id="3.30.930.10">
    <property type="entry name" value="Bira Bifunctional Protein, Domain 2"/>
    <property type="match status" value="1"/>
</dbReference>
<comment type="subcellular location">
    <subcellularLocation>
        <location evidence="1 9">Cytoplasm</location>
    </subcellularLocation>
</comment>